<dbReference type="STRING" id="1125699.HMPREF9194_00901"/>
<name>S3L1D2_TREMA</name>
<keyword evidence="3" id="KW-1185">Reference proteome</keyword>
<dbReference type="NCBIfam" id="NF038032">
    <property type="entry name" value="CehA_McbA_metalo"/>
    <property type="match status" value="1"/>
</dbReference>
<dbReference type="Pfam" id="PF02811">
    <property type="entry name" value="PHP"/>
    <property type="match status" value="1"/>
</dbReference>
<sequence>MTELHFELTFRQNQERTYVKHPFTVPAGTDRMEIDYDYPRFGKEQNQNGVKIEEENIIDLGLYSPDGELKGWSGSDKKSIFICATEATAGYIPCPICEGQWAAALGLYKIKSEVTVKLHIRFYPKQKRLYKGDIHMHTINSDGAYMTAEVIDFCKKAGLDFIALTDHNNTVQNTEIGHAENITVIPGMEYTNYRGHANFYFNEYKIQTFDSALLSNTFDEMKKIFLEAKARGALISLNHVDCPFCGWKFGYKDFPYDMVEVWNGPMKESEMRAIARWHQWLCEGKKIPAVGGSDTHRNELARTYGTPTTFVYADGNSVDELRTALSKGNSFISIAPNGPRLNMDINGKIFGETALWKAGLTGKFSVEGCNAGDVVKLINGKNQIVEQIIPFRGVYTQEFAVEKASFYRIELYRNLIGIDMLVSLSNPIYVE</sequence>
<evidence type="ECO:0000259" key="1">
    <source>
        <dbReference type="SMART" id="SM00481"/>
    </source>
</evidence>
<dbReference type="CDD" id="cd07432">
    <property type="entry name" value="PHP_HisPPase"/>
    <property type="match status" value="1"/>
</dbReference>
<feature type="domain" description="Polymerase/histidinol phosphatase N-terminal" evidence="1">
    <location>
        <begin position="132"/>
        <end position="193"/>
    </location>
</feature>
<dbReference type="PANTHER" id="PTHR42924:SF3">
    <property type="entry name" value="POLYMERASE_HISTIDINOL PHOSPHATASE N-TERMINAL DOMAIN-CONTAINING PROTEIN"/>
    <property type="match status" value="1"/>
</dbReference>
<dbReference type="Proteomes" id="UP000014541">
    <property type="component" value="Unassembled WGS sequence"/>
</dbReference>
<dbReference type="InterPro" id="IPR016195">
    <property type="entry name" value="Pol/histidinol_Pase-like"/>
</dbReference>
<dbReference type="HOGENOM" id="CLU_032306_1_0_12"/>
<reference evidence="2 3" key="1">
    <citation type="submission" date="2013-04" db="EMBL/GenBank/DDBJ databases">
        <title>The Genome Sequence of Treponema maltophilum ATCC 51939.</title>
        <authorList>
            <consortium name="The Broad Institute Genomics Platform"/>
            <person name="Earl A."/>
            <person name="Ward D."/>
            <person name="Feldgarden M."/>
            <person name="Gevers D."/>
            <person name="Leonetti C."/>
            <person name="Blanton J.M."/>
            <person name="Dewhirst F.E."/>
            <person name="Izard J."/>
            <person name="Walker B."/>
            <person name="Young S."/>
            <person name="Zeng Q."/>
            <person name="Gargeya S."/>
            <person name="Fitzgerald M."/>
            <person name="Haas B."/>
            <person name="Abouelleil A."/>
            <person name="Allen A.W."/>
            <person name="Alvarado L."/>
            <person name="Arachchi H.M."/>
            <person name="Berlin A.M."/>
            <person name="Chapman S.B."/>
            <person name="Gainer-Dewar J."/>
            <person name="Goldberg J."/>
            <person name="Griggs A."/>
            <person name="Gujja S."/>
            <person name="Hansen M."/>
            <person name="Howarth C."/>
            <person name="Imamovic A."/>
            <person name="Ireland A."/>
            <person name="Larimer J."/>
            <person name="McCowan C."/>
            <person name="Murphy C."/>
            <person name="Pearson M."/>
            <person name="Poon T.W."/>
            <person name="Priest M."/>
            <person name="Roberts A."/>
            <person name="Saif S."/>
            <person name="Shea T."/>
            <person name="Sisk P."/>
            <person name="Sykes S."/>
            <person name="Wortman J."/>
            <person name="Nusbaum C."/>
            <person name="Birren B."/>
        </authorList>
    </citation>
    <scope>NUCLEOTIDE SEQUENCE [LARGE SCALE GENOMIC DNA]</scope>
    <source>
        <strain evidence="2 3">ATCC 51939</strain>
    </source>
</reference>
<organism evidence="2 3">
    <name type="scientific">Treponema maltophilum ATCC 51939</name>
    <dbReference type="NCBI Taxonomy" id="1125699"/>
    <lineage>
        <taxon>Bacteria</taxon>
        <taxon>Pseudomonadati</taxon>
        <taxon>Spirochaetota</taxon>
        <taxon>Spirochaetia</taxon>
        <taxon>Spirochaetales</taxon>
        <taxon>Treponemataceae</taxon>
        <taxon>Treponema</taxon>
    </lineage>
</organism>
<comment type="caution">
    <text evidence="2">The sequence shown here is derived from an EMBL/GenBank/DDBJ whole genome shotgun (WGS) entry which is preliminary data.</text>
</comment>
<dbReference type="EMBL" id="ATFF01000006">
    <property type="protein sequence ID" value="EPF30584.1"/>
    <property type="molecule type" value="Genomic_DNA"/>
</dbReference>
<dbReference type="SUPFAM" id="SSF89550">
    <property type="entry name" value="PHP domain-like"/>
    <property type="match status" value="1"/>
</dbReference>
<dbReference type="Gene3D" id="3.20.20.140">
    <property type="entry name" value="Metal-dependent hydrolases"/>
    <property type="match status" value="1"/>
</dbReference>
<protein>
    <recommendedName>
        <fullName evidence="1">Polymerase/histidinol phosphatase N-terminal domain-containing protein</fullName>
    </recommendedName>
</protein>
<dbReference type="SMART" id="SM00481">
    <property type="entry name" value="POLIIIAc"/>
    <property type="match status" value="1"/>
</dbReference>
<evidence type="ECO:0000313" key="2">
    <source>
        <dbReference type="EMBL" id="EPF30584.1"/>
    </source>
</evidence>
<dbReference type="InterPro" id="IPR003141">
    <property type="entry name" value="Pol/His_phosphatase_N"/>
</dbReference>
<proteinExistence type="predicted"/>
<dbReference type="PANTHER" id="PTHR42924">
    <property type="entry name" value="EXONUCLEASE"/>
    <property type="match status" value="1"/>
</dbReference>
<evidence type="ECO:0000313" key="3">
    <source>
        <dbReference type="Proteomes" id="UP000014541"/>
    </source>
</evidence>
<dbReference type="AlphaFoldDB" id="S3L1D2"/>
<accession>S3L1D2</accession>
<dbReference type="InterPro" id="IPR004013">
    <property type="entry name" value="PHP_dom"/>
</dbReference>
<dbReference type="eggNOG" id="COG0613">
    <property type="taxonomic scope" value="Bacteria"/>
</dbReference>
<dbReference type="PATRIC" id="fig|1125699.3.peg.919"/>
<dbReference type="GO" id="GO:0035312">
    <property type="term" value="F:5'-3' DNA exonuclease activity"/>
    <property type="evidence" value="ECO:0007669"/>
    <property type="project" value="TreeGrafter"/>
</dbReference>
<dbReference type="RefSeq" id="WP_016525195.1">
    <property type="nucleotide sequence ID" value="NZ_KE332518.1"/>
</dbReference>
<dbReference type="InterPro" id="IPR052018">
    <property type="entry name" value="PHP_domain"/>
</dbReference>
<gene>
    <name evidence="2" type="ORF">HMPREF9194_00901</name>
</gene>
<dbReference type="OrthoDB" id="9804333at2"/>
<dbReference type="GO" id="GO:0004534">
    <property type="term" value="F:5'-3' RNA exonuclease activity"/>
    <property type="evidence" value="ECO:0007669"/>
    <property type="project" value="TreeGrafter"/>
</dbReference>